<dbReference type="AlphaFoldDB" id="A0A7W7VSR5"/>
<dbReference type="Proteomes" id="UP000552644">
    <property type="component" value="Unassembled WGS sequence"/>
</dbReference>
<organism evidence="2 3">
    <name type="scientific">Streptosporangium saharense</name>
    <dbReference type="NCBI Taxonomy" id="1706840"/>
    <lineage>
        <taxon>Bacteria</taxon>
        <taxon>Bacillati</taxon>
        <taxon>Actinomycetota</taxon>
        <taxon>Actinomycetes</taxon>
        <taxon>Streptosporangiales</taxon>
        <taxon>Streptosporangiaceae</taxon>
        <taxon>Streptosporangium</taxon>
    </lineage>
</organism>
<feature type="region of interest" description="Disordered" evidence="1">
    <location>
        <begin position="125"/>
        <end position="144"/>
    </location>
</feature>
<evidence type="ECO:0000313" key="3">
    <source>
        <dbReference type="Proteomes" id="UP000552644"/>
    </source>
</evidence>
<gene>
    <name evidence="2" type="ORF">FHS44_008047</name>
</gene>
<name>A0A7W7VSR5_9ACTN</name>
<feature type="compositionally biased region" description="Gly residues" evidence="1">
    <location>
        <begin position="16"/>
        <end position="27"/>
    </location>
</feature>
<dbReference type="RefSeq" id="WP_184725651.1">
    <property type="nucleotide sequence ID" value="NZ_JACHJP010000019.1"/>
</dbReference>
<proteinExistence type="predicted"/>
<dbReference type="EMBL" id="JACHJP010000019">
    <property type="protein sequence ID" value="MBB4920894.1"/>
    <property type="molecule type" value="Genomic_DNA"/>
</dbReference>
<accession>A0A7W7VSR5</accession>
<evidence type="ECO:0000313" key="2">
    <source>
        <dbReference type="EMBL" id="MBB4920894.1"/>
    </source>
</evidence>
<feature type="region of interest" description="Disordered" evidence="1">
    <location>
        <begin position="1"/>
        <end position="73"/>
    </location>
</feature>
<feature type="compositionally biased region" description="Pro residues" evidence="1">
    <location>
        <begin position="30"/>
        <end position="62"/>
    </location>
</feature>
<keyword evidence="3" id="KW-1185">Reference proteome</keyword>
<comment type="caution">
    <text evidence="2">The sequence shown here is derived from an EMBL/GenBank/DDBJ whole genome shotgun (WGS) entry which is preliminary data.</text>
</comment>
<feature type="compositionally biased region" description="Basic and acidic residues" evidence="1">
    <location>
        <begin position="125"/>
        <end position="138"/>
    </location>
</feature>
<reference evidence="2 3" key="1">
    <citation type="submission" date="2020-08" db="EMBL/GenBank/DDBJ databases">
        <title>Genomic Encyclopedia of Type Strains, Phase III (KMG-III): the genomes of soil and plant-associated and newly described type strains.</title>
        <authorList>
            <person name="Whitman W."/>
        </authorList>
    </citation>
    <scope>NUCLEOTIDE SEQUENCE [LARGE SCALE GENOMIC DNA]</scope>
    <source>
        <strain evidence="2 3">CECT 8840</strain>
    </source>
</reference>
<sequence length="197" mass="20729">MTDSGQLGTPGSLGAAFGGSVAGGMGGLLPPKPPAPPPPSPAIPASEPPPAPAARPGPPLPPVDQDDPDGLDTFPVSVYLLPAAIQAATAYRSKERVDCAGVVYDALDALRDRLPELVAGRQAPDRREDSLFPGRRESATAAARRTGQRRRLWFFQATTAELAVLDQLQTTSGARSRSELISTAVEAYLLARRRKSR</sequence>
<protein>
    <submittedName>
        <fullName evidence="2">Uncharacterized protein</fullName>
    </submittedName>
</protein>
<evidence type="ECO:0000256" key="1">
    <source>
        <dbReference type="SAM" id="MobiDB-lite"/>
    </source>
</evidence>